<evidence type="ECO:0000256" key="2">
    <source>
        <dbReference type="SAM" id="Phobius"/>
    </source>
</evidence>
<evidence type="ECO:0000256" key="1">
    <source>
        <dbReference type="SAM" id="MobiDB-lite"/>
    </source>
</evidence>
<dbReference type="OrthoDB" id="7502542at2"/>
<dbReference type="Proteomes" id="UP000598997">
    <property type="component" value="Unassembled WGS sequence"/>
</dbReference>
<evidence type="ECO:0008006" key="5">
    <source>
        <dbReference type="Google" id="ProtNLM"/>
    </source>
</evidence>
<sequence>MEAVNPIVWILLAVFVIAGLIVWYLAARKRTAHLRDKFGDEYDRTVDHVGHTGKAEAALEEREKRVNALDIRPLTVEERDKFAAEWHDVKAVFVESPPEAVLHADRLLARTMKTKGFPMADFDRRHEDLTVSHADEARHYLAGHEIAERQSRGEASTEDLRQAMIHYEALFDKLVADVKDGTVTPVEDDMHDTRGPVRTDDGAVTTRVEPGR</sequence>
<feature type="region of interest" description="Disordered" evidence="1">
    <location>
        <begin position="184"/>
        <end position="212"/>
    </location>
</feature>
<keyword evidence="4" id="KW-1185">Reference proteome</keyword>
<keyword evidence="2" id="KW-0812">Transmembrane</keyword>
<feature type="transmembrane region" description="Helical" evidence="2">
    <location>
        <begin position="6"/>
        <end position="27"/>
    </location>
</feature>
<gene>
    <name evidence="3" type="ORF">GCM10010989_21530</name>
</gene>
<accession>A0A916YJP8</accession>
<dbReference type="AlphaFoldDB" id="A0A916YJP8"/>
<dbReference type="EMBL" id="BMIO01000006">
    <property type="protein sequence ID" value="GGD46931.1"/>
    <property type="molecule type" value="Genomic_DNA"/>
</dbReference>
<evidence type="ECO:0000313" key="3">
    <source>
        <dbReference type="EMBL" id="GGD46931.1"/>
    </source>
</evidence>
<protein>
    <recommendedName>
        <fullName evidence="5">Secreted protein</fullName>
    </recommendedName>
</protein>
<keyword evidence="2" id="KW-1133">Transmembrane helix</keyword>
<evidence type="ECO:0000313" key="4">
    <source>
        <dbReference type="Proteomes" id="UP000598997"/>
    </source>
</evidence>
<feature type="compositionally biased region" description="Basic and acidic residues" evidence="1">
    <location>
        <begin position="191"/>
        <end position="201"/>
    </location>
</feature>
<organism evidence="3 4">
    <name type="scientific">Croceicoccus pelagius</name>
    <dbReference type="NCBI Taxonomy" id="1703341"/>
    <lineage>
        <taxon>Bacteria</taxon>
        <taxon>Pseudomonadati</taxon>
        <taxon>Pseudomonadota</taxon>
        <taxon>Alphaproteobacteria</taxon>
        <taxon>Sphingomonadales</taxon>
        <taxon>Erythrobacteraceae</taxon>
        <taxon>Croceicoccus</taxon>
    </lineage>
</organism>
<proteinExistence type="predicted"/>
<comment type="caution">
    <text evidence="3">The sequence shown here is derived from an EMBL/GenBank/DDBJ whole genome shotgun (WGS) entry which is preliminary data.</text>
</comment>
<name>A0A916YJP8_9SPHN</name>
<keyword evidence="2" id="KW-0472">Membrane</keyword>
<reference evidence="3 4" key="1">
    <citation type="journal article" date="2014" name="Int. J. Syst. Evol. Microbiol.">
        <title>Complete genome sequence of Corynebacterium casei LMG S-19264T (=DSM 44701T), isolated from a smear-ripened cheese.</title>
        <authorList>
            <consortium name="US DOE Joint Genome Institute (JGI-PGF)"/>
            <person name="Walter F."/>
            <person name="Albersmeier A."/>
            <person name="Kalinowski J."/>
            <person name="Ruckert C."/>
        </authorList>
    </citation>
    <scope>NUCLEOTIDE SEQUENCE [LARGE SCALE GENOMIC DNA]</scope>
    <source>
        <strain evidence="3 4">CGMCC 1.15358</strain>
    </source>
</reference>
<dbReference type="RefSeq" id="WP_066761833.1">
    <property type="nucleotide sequence ID" value="NZ_BMIO01000006.1"/>
</dbReference>